<evidence type="ECO:0000313" key="5">
    <source>
        <dbReference type="Proteomes" id="UP001467690"/>
    </source>
</evidence>
<dbReference type="PANTHER" id="PTHR44591">
    <property type="entry name" value="STRESS RESPONSE REGULATOR PROTEIN 1"/>
    <property type="match status" value="1"/>
</dbReference>
<evidence type="ECO:0000313" key="4">
    <source>
        <dbReference type="EMBL" id="MER2494307.1"/>
    </source>
</evidence>
<dbReference type="Gene3D" id="3.40.50.2300">
    <property type="match status" value="1"/>
</dbReference>
<evidence type="ECO:0000256" key="1">
    <source>
        <dbReference type="ARBA" id="ARBA00022553"/>
    </source>
</evidence>
<proteinExistence type="predicted"/>
<reference evidence="4 5" key="1">
    <citation type="submission" date="2024-06" db="EMBL/GenBank/DDBJ databases">
        <authorList>
            <person name="Chen R.Y."/>
        </authorList>
    </citation>
    <scope>NUCLEOTIDE SEQUENCE [LARGE SCALE GENOMIC DNA]</scope>
    <source>
        <strain evidence="4 5">D2</strain>
    </source>
</reference>
<feature type="modified residue" description="4-aspartylphosphate" evidence="2">
    <location>
        <position position="52"/>
    </location>
</feature>
<feature type="domain" description="Response regulatory" evidence="3">
    <location>
        <begin position="3"/>
        <end position="119"/>
    </location>
</feature>
<dbReference type="Proteomes" id="UP001467690">
    <property type="component" value="Unassembled WGS sequence"/>
</dbReference>
<accession>A0ABV1RNL3</accession>
<dbReference type="Pfam" id="PF00072">
    <property type="entry name" value="Response_reg"/>
    <property type="match status" value="1"/>
</dbReference>
<keyword evidence="5" id="KW-1185">Reference proteome</keyword>
<dbReference type="PROSITE" id="PS50110">
    <property type="entry name" value="RESPONSE_REGULATORY"/>
    <property type="match status" value="1"/>
</dbReference>
<keyword evidence="1 2" id="KW-0597">Phosphoprotein</keyword>
<dbReference type="InterPro" id="IPR011006">
    <property type="entry name" value="CheY-like_superfamily"/>
</dbReference>
<dbReference type="InterPro" id="IPR001789">
    <property type="entry name" value="Sig_transdc_resp-reg_receiver"/>
</dbReference>
<dbReference type="EMBL" id="JBELOE010000287">
    <property type="protein sequence ID" value="MER2494307.1"/>
    <property type="molecule type" value="Genomic_DNA"/>
</dbReference>
<dbReference type="InterPro" id="IPR050595">
    <property type="entry name" value="Bact_response_regulator"/>
</dbReference>
<dbReference type="SMART" id="SM00448">
    <property type="entry name" value="REC"/>
    <property type="match status" value="1"/>
</dbReference>
<name>A0ABV1RNL3_9ALTE</name>
<evidence type="ECO:0000256" key="2">
    <source>
        <dbReference type="PROSITE-ProRule" id="PRU00169"/>
    </source>
</evidence>
<gene>
    <name evidence="4" type="ORF">ABS311_20735</name>
</gene>
<evidence type="ECO:0000259" key="3">
    <source>
        <dbReference type="PROSITE" id="PS50110"/>
    </source>
</evidence>
<comment type="caution">
    <text evidence="4">The sequence shown here is derived from an EMBL/GenBank/DDBJ whole genome shotgun (WGS) entry which is preliminary data.</text>
</comment>
<sequence>MKNVLLVDDSATILMSMEQLLGKVVKTQTASDGQQALQKLSGGYKPDLIITDINMPNMNGLELISQVKKLPAFRFTPILVLTTEYDESKRAEAKKMGATGWLVKPVKGQQMLDVLKQVLPGAVA</sequence>
<organism evidence="4 5">
    <name type="scientific">Catenovulum sediminis</name>
    <dbReference type="NCBI Taxonomy" id="1740262"/>
    <lineage>
        <taxon>Bacteria</taxon>
        <taxon>Pseudomonadati</taxon>
        <taxon>Pseudomonadota</taxon>
        <taxon>Gammaproteobacteria</taxon>
        <taxon>Alteromonadales</taxon>
        <taxon>Alteromonadaceae</taxon>
        <taxon>Catenovulum</taxon>
    </lineage>
</organism>
<dbReference type="RefSeq" id="WP_143870853.1">
    <property type="nucleotide sequence ID" value="NZ_CP041660.1"/>
</dbReference>
<dbReference type="PANTHER" id="PTHR44591:SF25">
    <property type="entry name" value="CHEMOTAXIS TWO-COMPONENT RESPONSE REGULATOR"/>
    <property type="match status" value="1"/>
</dbReference>
<dbReference type="SUPFAM" id="SSF52172">
    <property type="entry name" value="CheY-like"/>
    <property type="match status" value="1"/>
</dbReference>
<protein>
    <submittedName>
        <fullName evidence="4">Response regulator</fullName>
    </submittedName>
</protein>